<evidence type="ECO:0000256" key="2">
    <source>
        <dbReference type="SAM" id="Phobius"/>
    </source>
</evidence>
<evidence type="ECO:0000256" key="1">
    <source>
        <dbReference type="SAM" id="MobiDB-lite"/>
    </source>
</evidence>
<protein>
    <submittedName>
        <fullName evidence="3">Uncharacterized protein</fullName>
    </submittedName>
</protein>
<evidence type="ECO:0000313" key="4">
    <source>
        <dbReference type="Proteomes" id="UP000054321"/>
    </source>
</evidence>
<keyword evidence="2" id="KW-0472">Membrane</keyword>
<feature type="transmembrane region" description="Helical" evidence="2">
    <location>
        <begin position="27"/>
        <end position="46"/>
    </location>
</feature>
<keyword evidence="2" id="KW-0812">Transmembrane</keyword>
<keyword evidence="4" id="KW-1185">Reference proteome</keyword>
<name>A0A0C3I4B2_OIDMZ</name>
<gene>
    <name evidence="3" type="ORF">OIDMADRAFT_48992</name>
</gene>
<organism evidence="3 4">
    <name type="scientific">Oidiodendron maius (strain Zn)</name>
    <dbReference type="NCBI Taxonomy" id="913774"/>
    <lineage>
        <taxon>Eukaryota</taxon>
        <taxon>Fungi</taxon>
        <taxon>Dikarya</taxon>
        <taxon>Ascomycota</taxon>
        <taxon>Pezizomycotina</taxon>
        <taxon>Leotiomycetes</taxon>
        <taxon>Leotiomycetes incertae sedis</taxon>
        <taxon>Myxotrichaceae</taxon>
        <taxon>Oidiodendron</taxon>
    </lineage>
</organism>
<proteinExistence type="predicted"/>
<dbReference type="OrthoDB" id="10573923at2759"/>
<keyword evidence="2" id="KW-1133">Transmembrane helix</keyword>
<dbReference type="Proteomes" id="UP000054321">
    <property type="component" value="Unassembled WGS sequence"/>
</dbReference>
<feature type="region of interest" description="Disordered" evidence="1">
    <location>
        <begin position="99"/>
        <end position="136"/>
    </location>
</feature>
<evidence type="ECO:0000313" key="3">
    <source>
        <dbReference type="EMBL" id="KIN09167.1"/>
    </source>
</evidence>
<sequence>MLESWLYHQNTSIYTTTYPPNTRFGQFIMKASFLTFICAIVAAHGLSIPKRNVDSVSAAEWDGGGDFAPDRRNVDSVSAAEWDGGGDFAPDRRNVDSVSAAEWDGGGDFAPDRRNVDSVSAAEWDGGGDFAPDKKV</sequence>
<reference evidence="4" key="2">
    <citation type="submission" date="2015-01" db="EMBL/GenBank/DDBJ databases">
        <title>Evolutionary Origins and Diversification of the Mycorrhizal Mutualists.</title>
        <authorList>
            <consortium name="DOE Joint Genome Institute"/>
            <consortium name="Mycorrhizal Genomics Consortium"/>
            <person name="Kohler A."/>
            <person name="Kuo A."/>
            <person name="Nagy L.G."/>
            <person name="Floudas D."/>
            <person name="Copeland A."/>
            <person name="Barry K.W."/>
            <person name="Cichocki N."/>
            <person name="Veneault-Fourrey C."/>
            <person name="LaButti K."/>
            <person name="Lindquist E.A."/>
            <person name="Lipzen A."/>
            <person name="Lundell T."/>
            <person name="Morin E."/>
            <person name="Murat C."/>
            <person name="Riley R."/>
            <person name="Ohm R."/>
            <person name="Sun H."/>
            <person name="Tunlid A."/>
            <person name="Henrissat B."/>
            <person name="Grigoriev I.V."/>
            <person name="Hibbett D.S."/>
            <person name="Martin F."/>
        </authorList>
    </citation>
    <scope>NUCLEOTIDE SEQUENCE [LARGE SCALE GENOMIC DNA]</scope>
    <source>
        <strain evidence="4">Zn</strain>
    </source>
</reference>
<dbReference type="HOGENOM" id="CLU_1876045_0_0_1"/>
<dbReference type="AlphaFoldDB" id="A0A0C3I4B2"/>
<dbReference type="EMBL" id="KN832870">
    <property type="protein sequence ID" value="KIN09167.1"/>
    <property type="molecule type" value="Genomic_DNA"/>
</dbReference>
<dbReference type="InParanoid" id="A0A0C3I4B2"/>
<accession>A0A0C3I4B2</accession>
<reference evidence="3 4" key="1">
    <citation type="submission" date="2014-04" db="EMBL/GenBank/DDBJ databases">
        <authorList>
            <consortium name="DOE Joint Genome Institute"/>
            <person name="Kuo A."/>
            <person name="Martino E."/>
            <person name="Perotto S."/>
            <person name="Kohler A."/>
            <person name="Nagy L.G."/>
            <person name="Floudas D."/>
            <person name="Copeland A."/>
            <person name="Barry K.W."/>
            <person name="Cichocki N."/>
            <person name="Veneault-Fourrey C."/>
            <person name="LaButti K."/>
            <person name="Lindquist E.A."/>
            <person name="Lipzen A."/>
            <person name="Lundell T."/>
            <person name="Morin E."/>
            <person name="Murat C."/>
            <person name="Sun H."/>
            <person name="Tunlid A."/>
            <person name="Henrissat B."/>
            <person name="Grigoriev I.V."/>
            <person name="Hibbett D.S."/>
            <person name="Martin F."/>
            <person name="Nordberg H.P."/>
            <person name="Cantor M.N."/>
            <person name="Hua S.X."/>
        </authorList>
    </citation>
    <scope>NUCLEOTIDE SEQUENCE [LARGE SCALE GENOMIC DNA]</scope>
    <source>
        <strain evidence="3 4">Zn</strain>
    </source>
</reference>